<dbReference type="OrthoDB" id="4331932at2"/>
<dbReference type="EMBL" id="CP026304">
    <property type="protein sequence ID" value="AVZ72878.1"/>
    <property type="molecule type" value="Genomic_DNA"/>
</dbReference>
<name>A0A2R4T171_9ACTN</name>
<dbReference type="Gene3D" id="1.25.40.20">
    <property type="entry name" value="Ankyrin repeat-containing domain"/>
    <property type="match status" value="1"/>
</dbReference>
<organism evidence="3 4">
    <name type="scientific">Streptomyces lunaelactis</name>
    <dbReference type="NCBI Taxonomy" id="1535768"/>
    <lineage>
        <taxon>Bacteria</taxon>
        <taxon>Bacillati</taxon>
        <taxon>Actinomycetota</taxon>
        <taxon>Actinomycetes</taxon>
        <taxon>Kitasatosporales</taxon>
        <taxon>Streptomycetaceae</taxon>
        <taxon>Streptomyces</taxon>
    </lineage>
</organism>
<evidence type="ECO:0000256" key="1">
    <source>
        <dbReference type="PROSITE-ProRule" id="PRU00023"/>
    </source>
</evidence>
<dbReference type="InterPro" id="IPR011989">
    <property type="entry name" value="ARM-like"/>
</dbReference>
<evidence type="ECO:0000313" key="4">
    <source>
        <dbReference type="Proteomes" id="UP000244201"/>
    </source>
</evidence>
<dbReference type="PROSITE" id="PS50088">
    <property type="entry name" value="ANK_REPEAT"/>
    <property type="match status" value="1"/>
</dbReference>
<feature type="repeat" description="ANK" evidence="1">
    <location>
        <begin position="12"/>
        <end position="44"/>
    </location>
</feature>
<dbReference type="Gene3D" id="1.25.10.10">
    <property type="entry name" value="Leucine-rich Repeat Variant"/>
    <property type="match status" value="1"/>
</dbReference>
<reference evidence="3 4" key="1">
    <citation type="submission" date="2018-01" db="EMBL/GenBank/DDBJ databases">
        <title>Complete genome sequence of Streptomyces lunaelactis MM109T, a Ferroverdin A producer isolated from cave moonmilk deposits.</title>
        <authorList>
            <person name="Naome A."/>
            <person name="Martinet L."/>
            <person name="Maciejewska M."/>
            <person name="Anderssen S."/>
            <person name="Adam D."/>
            <person name="Tenconi E."/>
            <person name="Deflandre B."/>
            <person name="Arguelles-Arias A."/>
            <person name="Calusinska M."/>
            <person name="Copieters W."/>
            <person name="Karim L."/>
            <person name="Hanikenne M."/>
            <person name="Baurain D."/>
            <person name="van Wezel G."/>
            <person name="Smargiasso N."/>
            <person name="de Pauw E."/>
            <person name="Delfosse P."/>
            <person name="Rigali S."/>
        </authorList>
    </citation>
    <scope>NUCLEOTIDE SEQUENCE [LARGE SCALE GENOMIC DNA]</scope>
    <source>
        <strain evidence="3 4">MM109</strain>
    </source>
</reference>
<dbReference type="Pfam" id="PF12796">
    <property type="entry name" value="Ank_2"/>
    <property type="match status" value="1"/>
</dbReference>
<dbReference type="InterPro" id="IPR036770">
    <property type="entry name" value="Ankyrin_rpt-contain_sf"/>
</dbReference>
<keyword evidence="1" id="KW-0040">ANK repeat</keyword>
<sequence>MGSPGYGSHKESRDTRLVSAVRARNADMVRALLEEGADPDAAGEDGLPVLCAAVTAYDEVVAEVLVEGGADQDQLLPDGMTPLLRAVDLGSPAMVTAVLGIEPRLRLPQAARERLLALARKWYEMGATEELRRRTGASGPAETFLVQDDEYNHVDQVSLGGLTVRAGHGAILTLLEWAFRILAPVDELMARAVRYPDEDHVDWSASCFVLSQRRSKETWSAVVAFRHHPAPAHRRFVTCFLWTRAISESAGLHSYTNEESQLLAAWAVQETDSEVLAKVLDVYNGDEHPGQEAVGLRHAEHPDPRVRREVPYCFHTYGSSPTPAATASLLTLARDPDSAVRSAVCTVLGTARDLSPEITQALLVLIRDLDTAVRASAAAALSAPRDHTPAVTDAFAALLDEDDQQLRLEGAYGLARRDDPRTEEAYERVGPLGPGFEHDHRPGGLWRWRWRNRPDQP</sequence>
<dbReference type="Proteomes" id="UP000244201">
    <property type="component" value="Chromosome"/>
</dbReference>
<dbReference type="Pfam" id="PF13646">
    <property type="entry name" value="HEAT_2"/>
    <property type="match status" value="1"/>
</dbReference>
<gene>
    <name evidence="3" type="ORF">SLUN_12435</name>
</gene>
<feature type="region of interest" description="Disordered" evidence="2">
    <location>
        <begin position="419"/>
        <end position="443"/>
    </location>
</feature>
<evidence type="ECO:0000256" key="2">
    <source>
        <dbReference type="SAM" id="MobiDB-lite"/>
    </source>
</evidence>
<keyword evidence="4" id="KW-1185">Reference proteome</keyword>
<dbReference type="SUPFAM" id="SSF48403">
    <property type="entry name" value="Ankyrin repeat"/>
    <property type="match status" value="1"/>
</dbReference>
<protein>
    <submittedName>
        <fullName evidence="3">Uncharacterized protein</fullName>
    </submittedName>
</protein>
<dbReference type="AlphaFoldDB" id="A0A2R4T171"/>
<dbReference type="SUPFAM" id="SSF48371">
    <property type="entry name" value="ARM repeat"/>
    <property type="match status" value="1"/>
</dbReference>
<evidence type="ECO:0000313" key="3">
    <source>
        <dbReference type="EMBL" id="AVZ72878.1"/>
    </source>
</evidence>
<proteinExistence type="predicted"/>
<dbReference type="RefSeq" id="WP_108148556.1">
    <property type="nucleotide sequence ID" value="NZ_CP026304.1"/>
</dbReference>
<dbReference type="GeneID" id="55656066"/>
<dbReference type="KEGG" id="slk:SLUN_12435"/>
<dbReference type="InterPro" id="IPR016024">
    <property type="entry name" value="ARM-type_fold"/>
</dbReference>
<dbReference type="InterPro" id="IPR002110">
    <property type="entry name" value="Ankyrin_rpt"/>
</dbReference>
<dbReference type="SMART" id="SM00248">
    <property type="entry name" value="ANK"/>
    <property type="match status" value="3"/>
</dbReference>
<accession>A0A2R4T171</accession>